<name>N1MJK7_9SPHN</name>
<dbReference type="AlphaFoldDB" id="N1MJK7"/>
<evidence type="ECO:0000313" key="2">
    <source>
        <dbReference type="Proteomes" id="UP000013201"/>
    </source>
</evidence>
<organism evidence="1 2">
    <name type="scientific">Sphingobium indicum BiD32</name>
    <dbReference type="NCBI Taxonomy" id="1301087"/>
    <lineage>
        <taxon>Bacteria</taxon>
        <taxon>Pseudomonadati</taxon>
        <taxon>Pseudomonadota</taxon>
        <taxon>Alphaproteobacteria</taxon>
        <taxon>Sphingomonadales</taxon>
        <taxon>Sphingomonadaceae</taxon>
        <taxon>Sphingobium</taxon>
    </lineage>
</organism>
<keyword evidence="2" id="KW-1185">Reference proteome</keyword>
<dbReference type="Proteomes" id="UP000013201">
    <property type="component" value="Unassembled WGS sequence"/>
</dbReference>
<sequence length="38" mass="4369">MENDRAQVHHVDCAENIVNRLAEDPFDMAPRFWAGEAL</sequence>
<proteinExistence type="predicted"/>
<reference evidence="1 2" key="1">
    <citation type="submission" date="2013-03" db="EMBL/GenBank/DDBJ databases">
        <authorList>
            <person name="Le V."/>
        </authorList>
    </citation>
    <scope>NUCLEOTIDE SEQUENCE [LARGE SCALE GENOMIC DNA]</scope>
    <source>
        <strain evidence="1 2">BiD32</strain>
    </source>
</reference>
<comment type="caution">
    <text evidence="1">The sequence shown here is derived from an EMBL/GenBank/DDBJ whole genome shotgun (WGS) entry which is preliminary data.</text>
</comment>
<protein>
    <submittedName>
        <fullName evidence="1">Uncharacterized protein</fullName>
    </submittedName>
</protein>
<reference evidence="2" key="2">
    <citation type="submission" date="2013-04" db="EMBL/GenBank/DDBJ databases">
        <title>Bisphenol A degrading Sphingobium sp. strain BiD32.</title>
        <authorList>
            <person name="Nielsen J.L."/>
            <person name="Zhou N.A."/>
            <person name="Kjeldal H."/>
        </authorList>
    </citation>
    <scope>NUCLEOTIDE SEQUENCE [LARGE SCALE GENOMIC DNA]</scope>
    <source>
        <strain evidence="2">BiD32</strain>
    </source>
</reference>
<gene>
    <name evidence="1" type="ORF">EBBID32_17290</name>
</gene>
<evidence type="ECO:0000313" key="1">
    <source>
        <dbReference type="EMBL" id="CCW17390.1"/>
    </source>
</evidence>
<accession>N1MJK7</accession>
<dbReference type="EMBL" id="CAVK010000077">
    <property type="protein sequence ID" value="CCW17390.1"/>
    <property type="molecule type" value="Genomic_DNA"/>
</dbReference>